<name>A0A060SW11_BLAAD</name>
<dbReference type="InterPro" id="IPR022742">
    <property type="entry name" value="Hydrolase_4"/>
</dbReference>
<evidence type="ECO:0000256" key="1">
    <source>
        <dbReference type="ARBA" id="ARBA00022801"/>
    </source>
</evidence>
<dbReference type="InterPro" id="IPR000639">
    <property type="entry name" value="Epox_hydrolase-like"/>
</dbReference>
<dbReference type="PANTHER" id="PTHR43798">
    <property type="entry name" value="MONOACYLGLYCEROL LIPASE"/>
    <property type="match status" value="1"/>
</dbReference>
<dbReference type="PANTHER" id="PTHR43798:SF31">
    <property type="entry name" value="AB HYDROLASE SUPERFAMILY PROTEIN YCLE"/>
    <property type="match status" value="1"/>
</dbReference>
<dbReference type="Pfam" id="PF12146">
    <property type="entry name" value="Hydrolase_4"/>
    <property type="match status" value="1"/>
</dbReference>
<accession>A0A060SW11</accession>
<sequence length="293" mass="31956">MDLYFKPSPNITIHSVARGPSGSPEKPLLVLLHYWGGSSATWHKLTSRDSPTSLSAIYQTLAIDLRGWGQSQGTIGEDGYSIADMATDVASLLEHLQSQQDTSRWFAHGFVLVGHSMGAKVALGTLTRLPVHLLGQLKGLVLVAPAPPIRLDLPAEVKEQQRVAYSSEDSVRWTVENVLASDKISETDAGIIIRDSLSGNQLAKGAWPTYGMREDISESVKESLSPIVKSFPFPAHVIVGELDIVEPKERVVIQVSDFLEQCGLQVTLHEAPGVKHLIPLESPEIIYRVVLSI</sequence>
<reference evidence="3" key="2">
    <citation type="submission" date="2014-06" db="EMBL/GenBank/DDBJ databases">
        <title>The complete genome of Blastobotrys (Arxula) adeninivorans LS3 - a yeast of biotechnological interest.</title>
        <authorList>
            <person name="Kunze G."/>
            <person name="Gaillardin C."/>
            <person name="Czernicka M."/>
            <person name="Durrens P."/>
            <person name="Martin T."/>
            <person name="Boer E."/>
            <person name="Gabaldon T."/>
            <person name="Cruz J."/>
            <person name="Talla E."/>
            <person name="Marck C."/>
            <person name="Goffeau A."/>
            <person name="Barbe V."/>
            <person name="Baret P."/>
            <person name="Baronian K."/>
            <person name="Beier S."/>
            <person name="Bleykasten C."/>
            <person name="Bode R."/>
            <person name="Casaregola S."/>
            <person name="Despons L."/>
            <person name="Fairhead C."/>
            <person name="Giersberg M."/>
            <person name="Gierski P."/>
            <person name="Hahnel U."/>
            <person name="Hartmann A."/>
            <person name="Jankowska D."/>
            <person name="Jubin C."/>
            <person name="Jung P."/>
            <person name="Lafontaine I."/>
            <person name="Leh-Louis V."/>
            <person name="Lemaire M."/>
            <person name="Marcet-Houben M."/>
            <person name="Mascher M."/>
            <person name="Morel G."/>
            <person name="Richard G.-F."/>
            <person name="Riechen J."/>
            <person name="Sacerdot C."/>
            <person name="Sarkar A."/>
            <person name="Savel G."/>
            <person name="Schacherer J."/>
            <person name="Sherman D."/>
            <person name="Straub M.-L."/>
            <person name="Stein N."/>
            <person name="Thierry A."/>
            <person name="Trautwein-Schult A."/>
            <person name="Westhof E."/>
            <person name="Worch S."/>
            <person name="Dujon B."/>
            <person name="Souciet J.-L."/>
            <person name="Wincker P."/>
            <person name="Scholz U."/>
            <person name="Neuveglise N."/>
        </authorList>
    </citation>
    <scope>NUCLEOTIDE SEQUENCE</scope>
    <source>
        <strain evidence="3">LS3</strain>
    </source>
</reference>
<dbReference type="InterPro" id="IPR050266">
    <property type="entry name" value="AB_hydrolase_sf"/>
</dbReference>
<dbReference type="InterPro" id="IPR029058">
    <property type="entry name" value="AB_hydrolase_fold"/>
</dbReference>
<reference evidence="3" key="1">
    <citation type="submission" date="2014-02" db="EMBL/GenBank/DDBJ databases">
        <authorList>
            <person name="Genoscope - CEA"/>
        </authorList>
    </citation>
    <scope>NUCLEOTIDE SEQUENCE</scope>
    <source>
        <strain evidence="3">LS3</strain>
    </source>
</reference>
<gene>
    <name evidence="3" type="ORF">GNLVRS02_ARAD1A01540g</name>
</gene>
<proteinExistence type="predicted"/>
<dbReference type="PhylomeDB" id="A0A060SW11"/>
<evidence type="ECO:0000313" key="3">
    <source>
        <dbReference type="EMBL" id="CDP33090.1"/>
    </source>
</evidence>
<dbReference type="GO" id="GO:0016787">
    <property type="term" value="F:hydrolase activity"/>
    <property type="evidence" value="ECO:0007669"/>
    <property type="project" value="UniProtKB-KW"/>
</dbReference>
<dbReference type="GO" id="GO:0016020">
    <property type="term" value="C:membrane"/>
    <property type="evidence" value="ECO:0007669"/>
    <property type="project" value="TreeGrafter"/>
</dbReference>
<feature type="domain" description="Serine aminopeptidase S33" evidence="2">
    <location>
        <begin position="58"/>
        <end position="281"/>
    </location>
</feature>
<dbReference type="SUPFAM" id="SSF53474">
    <property type="entry name" value="alpha/beta-Hydrolases"/>
    <property type="match status" value="1"/>
</dbReference>
<dbReference type="Gene3D" id="3.40.50.1820">
    <property type="entry name" value="alpha/beta hydrolase"/>
    <property type="match status" value="1"/>
</dbReference>
<evidence type="ECO:0000259" key="2">
    <source>
        <dbReference type="Pfam" id="PF12146"/>
    </source>
</evidence>
<dbReference type="EMBL" id="HG937691">
    <property type="protein sequence ID" value="CDP33090.1"/>
    <property type="molecule type" value="Genomic_DNA"/>
</dbReference>
<dbReference type="PRINTS" id="PR00412">
    <property type="entry name" value="EPOXHYDRLASE"/>
</dbReference>
<organism evidence="3">
    <name type="scientific">Blastobotrys adeninivorans</name>
    <name type="common">Yeast</name>
    <name type="synonym">Arxula adeninivorans</name>
    <dbReference type="NCBI Taxonomy" id="409370"/>
    <lineage>
        <taxon>Eukaryota</taxon>
        <taxon>Fungi</taxon>
        <taxon>Dikarya</taxon>
        <taxon>Ascomycota</taxon>
        <taxon>Saccharomycotina</taxon>
        <taxon>Dipodascomycetes</taxon>
        <taxon>Dipodascales</taxon>
        <taxon>Trichomonascaceae</taxon>
        <taxon>Blastobotrys</taxon>
    </lineage>
</organism>
<dbReference type="AlphaFoldDB" id="A0A060SW11"/>
<keyword evidence="1" id="KW-0378">Hydrolase</keyword>
<protein>
    <submittedName>
        <fullName evidence="3">ARAD1A01540p</fullName>
    </submittedName>
</protein>